<dbReference type="Proteomes" id="UP001417504">
    <property type="component" value="Unassembled WGS sequence"/>
</dbReference>
<protein>
    <recommendedName>
        <fullName evidence="1">Reverse transcriptase Ty1/copia-type domain-containing protein</fullName>
    </recommendedName>
</protein>
<sequence length="180" mass="20341">MESSRLYVAEDILLDPSTSDQRRSQRPKKPPTWMNDCVSGQRKAIVAHFTDTYLDFLANVSTIKEPSSFEKAQMDDNWIQAMTKELAALEENGTWELTTLHAGKKPIGSKWVYKVKLHPDGTLDRCKARLVAKGYNQIEGIDYADSFSLGDSQNYSCPCSCMVLVSATIRCEQCIFTWIC</sequence>
<evidence type="ECO:0000259" key="1">
    <source>
        <dbReference type="Pfam" id="PF07727"/>
    </source>
</evidence>
<evidence type="ECO:0000313" key="3">
    <source>
        <dbReference type="Proteomes" id="UP001417504"/>
    </source>
</evidence>
<reference evidence="2 3" key="1">
    <citation type="submission" date="2024-01" db="EMBL/GenBank/DDBJ databases">
        <title>Genome assemblies of Stephania.</title>
        <authorList>
            <person name="Yang L."/>
        </authorList>
    </citation>
    <scope>NUCLEOTIDE SEQUENCE [LARGE SCALE GENOMIC DNA]</scope>
    <source>
        <strain evidence="2">QJT</strain>
        <tissue evidence="2">Leaf</tissue>
    </source>
</reference>
<dbReference type="InterPro" id="IPR013103">
    <property type="entry name" value="RVT_2"/>
</dbReference>
<evidence type="ECO:0000313" key="2">
    <source>
        <dbReference type="EMBL" id="KAK9137407.1"/>
    </source>
</evidence>
<dbReference type="Pfam" id="PF07727">
    <property type="entry name" value="RVT_2"/>
    <property type="match status" value="1"/>
</dbReference>
<dbReference type="AlphaFoldDB" id="A0AAP0PAY4"/>
<accession>A0AAP0PAY4</accession>
<feature type="domain" description="Reverse transcriptase Ty1/copia-type" evidence="1">
    <location>
        <begin position="92"/>
        <end position="148"/>
    </location>
</feature>
<proteinExistence type="predicted"/>
<gene>
    <name evidence="2" type="ORF">Sjap_008001</name>
</gene>
<keyword evidence="3" id="KW-1185">Reference proteome</keyword>
<name>A0AAP0PAY4_9MAGN</name>
<organism evidence="2 3">
    <name type="scientific">Stephania japonica</name>
    <dbReference type="NCBI Taxonomy" id="461633"/>
    <lineage>
        <taxon>Eukaryota</taxon>
        <taxon>Viridiplantae</taxon>
        <taxon>Streptophyta</taxon>
        <taxon>Embryophyta</taxon>
        <taxon>Tracheophyta</taxon>
        <taxon>Spermatophyta</taxon>
        <taxon>Magnoliopsida</taxon>
        <taxon>Ranunculales</taxon>
        <taxon>Menispermaceae</taxon>
        <taxon>Menispermoideae</taxon>
        <taxon>Cissampelideae</taxon>
        <taxon>Stephania</taxon>
    </lineage>
</organism>
<comment type="caution">
    <text evidence="2">The sequence shown here is derived from an EMBL/GenBank/DDBJ whole genome shotgun (WGS) entry which is preliminary data.</text>
</comment>
<dbReference type="EMBL" id="JBBNAE010000003">
    <property type="protein sequence ID" value="KAK9137407.1"/>
    <property type="molecule type" value="Genomic_DNA"/>
</dbReference>